<reference evidence="7 8" key="1">
    <citation type="journal article" date="2019" name="Nat. Microbiol.">
        <title>Mediterranean grassland soil C-N compound turnover is dependent on rainfall and depth, and is mediated by genomically divergent microorganisms.</title>
        <authorList>
            <person name="Diamond S."/>
            <person name="Andeer P.F."/>
            <person name="Li Z."/>
            <person name="Crits-Christoph A."/>
            <person name="Burstein D."/>
            <person name="Anantharaman K."/>
            <person name="Lane K.R."/>
            <person name="Thomas B.C."/>
            <person name="Pan C."/>
            <person name="Northen T.R."/>
            <person name="Banfield J.F."/>
        </authorList>
    </citation>
    <scope>NUCLEOTIDE SEQUENCE [LARGE SCALE GENOMIC DNA]</scope>
    <source>
        <strain evidence="7">NP_4</strain>
    </source>
</reference>
<dbReference type="GO" id="GO:0015035">
    <property type="term" value="F:protein-disulfide reductase activity"/>
    <property type="evidence" value="ECO:0007669"/>
    <property type="project" value="TreeGrafter"/>
</dbReference>
<evidence type="ECO:0000256" key="2">
    <source>
        <dbReference type="ARBA" id="ARBA00022692"/>
    </source>
</evidence>
<dbReference type="InterPro" id="IPR003834">
    <property type="entry name" value="Cyt_c_assmbl_TM_dom"/>
</dbReference>
<organism evidence="7 8">
    <name type="scientific">Candidatus Segetimicrobium genomatis</name>
    <dbReference type="NCBI Taxonomy" id="2569760"/>
    <lineage>
        <taxon>Bacteria</taxon>
        <taxon>Bacillati</taxon>
        <taxon>Candidatus Sysuimicrobiota</taxon>
        <taxon>Candidatus Sysuimicrobiia</taxon>
        <taxon>Candidatus Sysuimicrobiales</taxon>
        <taxon>Candidatus Segetimicrobiaceae</taxon>
        <taxon>Candidatus Segetimicrobium</taxon>
    </lineage>
</organism>
<comment type="subcellular location">
    <subcellularLocation>
        <location evidence="1">Membrane</location>
        <topology evidence="1">Multi-pass membrane protein</topology>
    </subcellularLocation>
</comment>
<protein>
    <submittedName>
        <fullName evidence="7">Cytochrome C biogenesis protein</fullName>
    </submittedName>
</protein>
<dbReference type="EMBL" id="VBAL01000178">
    <property type="protein sequence ID" value="TMI98222.1"/>
    <property type="molecule type" value="Genomic_DNA"/>
</dbReference>
<feature type="transmembrane region" description="Helical" evidence="5">
    <location>
        <begin position="183"/>
        <end position="211"/>
    </location>
</feature>
<accession>A0A537KRA5</accession>
<evidence type="ECO:0000313" key="8">
    <source>
        <dbReference type="Proteomes" id="UP000319353"/>
    </source>
</evidence>
<feature type="transmembrane region" description="Helical" evidence="5">
    <location>
        <begin position="105"/>
        <end position="126"/>
    </location>
</feature>
<dbReference type="AlphaFoldDB" id="A0A537KRA5"/>
<dbReference type="GO" id="GO:0045454">
    <property type="term" value="P:cell redox homeostasis"/>
    <property type="evidence" value="ECO:0007669"/>
    <property type="project" value="TreeGrafter"/>
</dbReference>
<evidence type="ECO:0000313" key="7">
    <source>
        <dbReference type="EMBL" id="TMI98222.1"/>
    </source>
</evidence>
<keyword evidence="3 5" id="KW-1133">Transmembrane helix</keyword>
<name>A0A537KRA5_9BACT</name>
<evidence type="ECO:0000259" key="6">
    <source>
        <dbReference type="Pfam" id="PF02683"/>
    </source>
</evidence>
<dbReference type="Pfam" id="PF02683">
    <property type="entry name" value="DsbD_TM"/>
    <property type="match status" value="1"/>
</dbReference>
<feature type="transmembrane region" description="Helical" evidence="5">
    <location>
        <begin position="69"/>
        <end position="93"/>
    </location>
</feature>
<feature type="transmembrane region" description="Helical" evidence="5">
    <location>
        <begin position="157"/>
        <end position="176"/>
    </location>
</feature>
<keyword evidence="2 5" id="KW-0812">Transmembrane</keyword>
<proteinExistence type="predicted"/>
<dbReference type="PANTHER" id="PTHR32234">
    <property type="entry name" value="THIOL:DISULFIDE INTERCHANGE PROTEIN DSBD"/>
    <property type="match status" value="1"/>
</dbReference>
<feature type="domain" description="Cytochrome C biogenesis protein transmembrane" evidence="6">
    <location>
        <begin position="26"/>
        <end position="235"/>
    </location>
</feature>
<dbReference type="GO" id="GO:0017004">
    <property type="term" value="P:cytochrome complex assembly"/>
    <property type="evidence" value="ECO:0007669"/>
    <property type="project" value="InterPro"/>
</dbReference>
<dbReference type="GO" id="GO:0016020">
    <property type="term" value="C:membrane"/>
    <property type="evidence" value="ECO:0007669"/>
    <property type="project" value="UniProtKB-SubCell"/>
</dbReference>
<evidence type="ECO:0000256" key="3">
    <source>
        <dbReference type="ARBA" id="ARBA00022989"/>
    </source>
</evidence>
<feature type="transmembrane region" description="Helical" evidence="5">
    <location>
        <begin position="25"/>
        <end position="48"/>
    </location>
</feature>
<sequence>MLQFEVRPFLALPAGVSDALQHHPLVAVATLFGAGLLTSLSPCIYPMIPITAGLLAGSVGTATSRRRAVGLTLTYVTGLALFYGVLGLLAGLSGSLFGTVGSNPWARFAIGNLLLLFGLAMLDVFPVSAPRRLLAWAGSLGGGSYPAVFLLGATSGIVAAPCGAPAFAAVLTWVAATRSGVLGFVYLFVFSLGMTALLAVVGIFSGTLAALPRSGPWMVWVKRAAGAILLAMAEYYFIQMGQVL</sequence>
<dbReference type="Proteomes" id="UP000319353">
    <property type="component" value="Unassembled WGS sequence"/>
</dbReference>
<dbReference type="PANTHER" id="PTHR32234:SF0">
    <property type="entry name" value="THIOL:DISULFIDE INTERCHANGE PROTEIN DSBD"/>
    <property type="match status" value="1"/>
</dbReference>
<feature type="transmembrane region" description="Helical" evidence="5">
    <location>
        <begin position="133"/>
        <end position="151"/>
    </location>
</feature>
<comment type="caution">
    <text evidence="7">The sequence shown here is derived from an EMBL/GenBank/DDBJ whole genome shotgun (WGS) entry which is preliminary data.</text>
</comment>
<gene>
    <name evidence="7" type="ORF">E6H01_12585</name>
</gene>
<feature type="transmembrane region" description="Helical" evidence="5">
    <location>
        <begin position="217"/>
        <end position="238"/>
    </location>
</feature>
<evidence type="ECO:0000256" key="5">
    <source>
        <dbReference type="SAM" id="Phobius"/>
    </source>
</evidence>
<evidence type="ECO:0000256" key="4">
    <source>
        <dbReference type="ARBA" id="ARBA00023136"/>
    </source>
</evidence>
<evidence type="ECO:0000256" key="1">
    <source>
        <dbReference type="ARBA" id="ARBA00004141"/>
    </source>
</evidence>
<keyword evidence="4 5" id="KW-0472">Membrane</keyword>